<evidence type="ECO:0000256" key="11">
    <source>
        <dbReference type="ARBA" id="ARBA00022679"/>
    </source>
</evidence>
<evidence type="ECO:0000313" key="21">
    <source>
        <dbReference type="EMBL" id="ADW16751.1"/>
    </source>
</evidence>
<evidence type="ECO:0000256" key="12">
    <source>
        <dbReference type="ARBA" id="ARBA00023098"/>
    </source>
</evidence>
<dbReference type="EC" id="2.3.1.51" evidence="6 18"/>
<evidence type="ECO:0000256" key="5">
    <source>
        <dbReference type="ARBA" id="ARBA00008655"/>
    </source>
</evidence>
<keyword evidence="15 18" id="KW-1208">Phospholipid metabolism</keyword>
<evidence type="ECO:0000256" key="10">
    <source>
        <dbReference type="ARBA" id="ARBA00022519"/>
    </source>
</evidence>
<comment type="pathway">
    <text evidence="3">Phospholipid metabolism; CDP-diacylglycerol biosynthesis; CDP-diacylglycerol from sn-glycerol 3-phosphate: step 2/3.</text>
</comment>
<dbReference type="Pfam" id="PF01553">
    <property type="entry name" value="Acyltransferase"/>
    <property type="match status" value="1"/>
</dbReference>
<dbReference type="KEGG" id="dpr:Despr_0575"/>
<dbReference type="SUPFAM" id="SSF69593">
    <property type="entry name" value="Glycerol-3-phosphate (1)-acyltransferase"/>
    <property type="match status" value="1"/>
</dbReference>
<evidence type="ECO:0000256" key="9">
    <source>
        <dbReference type="ARBA" id="ARBA00022516"/>
    </source>
</evidence>
<keyword evidence="22" id="KW-1185">Reference proteome</keyword>
<feature type="transmembrane region" description="Helical" evidence="19">
    <location>
        <begin position="6"/>
        <end position="29"/>
    </location>
</feature>
<reference evidence="21 22" key="1">
    <citation type="journal article" date="2011" name="Stand. Genomic Sci.">
        <title>Complete genome sequence of Desulfobulbus propionicus type strain (1pr3).</title>
        <authorList>
            <person name="Pagani I."/>
            <person name="Lapidus A."/>
            <person name="Nolan M."/>
            <person name="Lucas S."/>
            <person name="Hammon N."/>
            <person name="Deshpande S."/>
            <person name="Cheng J.F."/>
            <person name="Chertkov O."/>
            <person name="Davenport K."/>
            <person name="Tapia R."/>
            <person name="Han C."/>
            <person name="Goodwin L."/>
            <person name="Pitluck S."/>
            <person name="Liolios K."/>
            <person name="Mavromatis K."/>
            <person name="Ivanova N."/>
            <person name="Mikhailova N."/>
            <person name="Pati A."/>
            <person name="Chen A."/>
            <person name="Palaniappan K."/>
            <person name="Land M."/>
            <person name="Hauser L."/>
            <person name="Chang Y.J."/>
            <person name="Jeffries C.D."/>
            <person name="Detter J.C."/>
            <person name="Brambilla E."/>
            <person name="Kannan K.P."/>
            <person name="Djao O.D."/>
            <person name="Rohde M."/>
            <person name="Pukall R."/>
            <person name="Spring S."/>
            <person name="Goker M."/>
            <person name="Sikorski J."/>
            <person name="Woyke T."/>
            <person name="Bristow J."/>
            <person name="Eisen J.A."/>
            <person name="Markowitz V."/>
            <person name="Hugenholtz P."/>
            <person name="Kyrpides N.C."/>
            <person name="Klenk H.P."/>
        </authorList>
    </citation>
    <scope>NUCLEOTIDE SEQUENCE [LARGE SCALE GENOMIC DNA]</scope>
    <source>
        <strain evidence="22">ATCC 33891 / DSM 2032 / 1pr3</strain>
    </source>
</reference>
<evidence type="ECO:0000256" key="15">
    <source>
        <dbReference type="ARBA" id="ARBA00023264"/>
    </source>
</evidence>
<keyword evidence="10" id="KW-0997">Cell inner membrane</keyword>
<dbReference type="UniPathway" id="UPA00557">
    <property type="reaction ID" value="UER00613"/>
</dbReference>
<evidence type="ECO:0000256" key="7">
    <source>
        <dbReference type="ARBA" id="ARBA00016139"/>
    </source>
</evidence>
<keyword evidence="14 18" id="KW-0594">Phospholipid biosynthesis</keyword>
<evidence type="ECO:0000256" key="13">
    <source>
        <dbReference type="ARBA" id="ARBA00023136"/>
    </source>
</evidence>
<dbReference type="InterPro" id="IPR002123">
    <property type="entry name" value="Plipid/glycerol_acylTrfase"/>
</dbReference>
<comment type="pathway">
    <text evidence="4">Lipid metabolism.</text>
</comment>
<keyword evidence="11 18" id="KW-0808">Transferase</keyword>
<evidence type="ECO:0000256" key="14">
    <source>
        <dbReference type="ARBA" id="ARBA00023209"/>
    </source>
</evidence>
<dbReference type="PANTHER" id="PTHR10434">
    <property type="entry name" value="1-ACYL-SN-GLYCEROL-3-PHOSPHATE ACYLTRANSFERASE"/>
    <property type="match status" value="1"/>
</dbReference>
<dbReference type="SMART" id="SM00563">
    <property type="entry name" value="PlsC"/>
    <property type="match status" value="1"/>
</dbReference>
<evidence type="ECO:0000259" key="20">
    <source>
        <dbReference type="SMART" id="SM00563"/>
    </source>
</evidence>
<comment type="similarity">
    <text evidence="5 18">Belongs to the 1-acyl-sn-glycerol-3-phosphate acyltransferase family.</text>
</comment>
<dbReference type="NCBIfam" id="TIGR00530">
    <property type="entry name" value="AGP_acyltrn"/>
    <property type="match status" value="1"/>
</dbReference>
<keyword evidence="13 19" id="KW-0472">Membrane</keyword>
<evidence type="ECO:0000256" key="18">
    <source>
        <dbReference type="RuleBase" id="RU361267"/>
    </source>
</evidence>
<organism evidence="21 22">
    <name type="scientific">Desulfobulbus propionicus (strain ATCC 33891 / DSM 2032 / VKM B-1956 / 1pr3)</name>
    <dbReference type="NCBI Taxonomy" id="577650"/>
    <lineage>
        <taxon>Bacteria</taxon>
        <taxon>Pseudomonadati</taxon>
        <taxon>Thermodesulfobacteriota</taxon>
        <taxon>Desulfobulbia</taxon>
        <taxon>Desulfobulbales</taxon>
        <taxon>Desulfobulbaceae</taxon>
        <taxon>Desulfobulbus</taxon>
    </lineage>
</organism>
<dbReference type="AlphaFoldDB" id="A0A7U4DN73"/>
<evidence type="ECO:0000256" key="8">
    <source>
        <dbReference type="ARBA" id="ARBA00022475"/>
    </source>
</evidence>
<keyword evidence="9 18" id="KW-0444">Lipid biosynthesis</keyword>
<feature type="domain" description="Phospholipid/glycerol acyltransferase" evidence="20">
    <location>
        <begin position="74"/>
        <end position="188"/>
    </location>
</feature>
<protein>
    <recommendedName>
        <fullName evidence="7 18">1-acyl-sn-glycerol-3-phosphate acyltransferase</fullName>
        <ecNumber evidence="6 18">2.3.1.51</ecNumber>
    </recommendedName>
</protein>
<keyword evidence="19" id="KW-1133">Transmembrane helix</keyword>
<evidence type="ECO:0000256" key="1">
    <source>
        <dbReference type="ARBA" id="ARBA00001141"/>
    </source>
</evidence>
<name>A0A7U4DN73_DESPD</name>
<sequence>MSPLQVVRSLCTLILAPPLTFIVSALSLIDLKWVRKSEIKAQIFPRYWGRILCRCAGVRVKVEGFAHIDPQRTYIFAGNHCSQYDIFSFQGYFPHDFRWIAKQELFRIPLFGQAMHRVGYIPIDRSRGRQAMKSLDAAAGRIAAGSSVLIFPEGTRSADGMVREFKAGAVLLAIKAGVPIVPLGFNGSYEVLPKGKLLPRSGTITIRIGAPIDTGHYKSADKQTLAFELQKAVQQLLEERYVPDNERYRGVVQG</sequence>
<dbReference type="CDD" id="cd07989">
    <property type="entry name" value="LPLAT_AGPAT-like"/>
    <property type="match status" value="1"/>
</dbReference>
<dbReference type="InterPro" id="IPR004552">
    <property type="entry name" value="AGP_acyltrans"/>
</dbReference>
<evidence type="ECO:0000313" key="22">
    <source>
        <dbReference type="Proteomes" id="UP000006365"/>
    </source>
</evidence>
<gene>
    <name evidence="21" type="ordered locus">Despr_0575</name>
</gene>
<evidence type="ECO:0000256" key="4">
    <source>
        <dbReference type="ARBA" id="ARBA00005189"/>
    </source>
</evidence>
<keyword evidence="8" id="KW-1003">Cell membrane</keyword>
<evidence type="ECO:0000256" key="16">
    <source>
        <dbReference type="ARBA" id="ARBA00023315"/>
    </source>
</evidence>
<evidence type="ECO:0000256" key="6">
    <source>
        <dbReference type="ARBA" id="ARBA00013211"/>
    </source>
</evidence>
<evidence type="ECO:0000256" key="3">
    <source>
        <dbReference type="ARBA" id="ARBA00004728"/>
    </source>
</evidence>
<dbReference type="GO" id="GO:0006654">
    <property type="term" value="P:phosphatidic acid biosynthetic process"/>
    <property type="evidence" value="ECO:0007669"/>
    <property type="project" value="TreeGrafter"/>
</dbReference>
<dbReference type="Proteomes" id="UP000006365">
    <property type="component" value="Chromosome"/>
</dbReference>
<dbReference type="GO" id="GO:0016024">
    <property type="term" value="P:CDP-diacylglycerol biosynthetic process"/>
    <property type="evidence" value="ECO:0007669"/>
    <property type="project" value="UniProtKB-UniPathway"/>
</dbReference>
<dbReference type="PANTHER" id="PTHR10434:SF59">
    <property type="entry name" value="1-ACYL-SN-GLYCEROL-3-PHOSPHATE ACYLTRANSFERASE"/>
    <property type="match status" value="1"/>
</dbReference>
<comment type="function">
    <text evidence="17">Converts lysophosphatidic acid (LPA) into phosphatidic acid by incorporating acyl moiety at the 2 position.</text>
</comment>
<comment type="subcellular location">
    <subcellularLocation>
        <location evidence="2">Cell inner membrane</location>
        <topology evidence="2">Peripheral membrane protein</topology>
    </subcellularLocation>
</comment>
<proteinExistence type="inferred from homology"/>
<evidence type="ECO:0000256" key="17">
    <source>
        <dbReference type="ARBA" id="ARBA00037183"/>
    </source>
</evidence>
<dbReference type="EMBL" id="CP002364">
    <property type="protein sequence ID" value="ADW16751.1"/>
    <property type="molecule type" value="Genomic_DNA"/>
</dbReference>
<keyword evidence="12 18" id="KW-0443">Lipid metabolism</keyword>
<dbReference type="GO" id="GO:0003841">
    <property type="term" value="F:1-acylglycerol-3-phosphate O-acyltransferase activity"/>
    <property type="evidence" value="ECO:0007669"/>
    <property type="project" value="UniProtKB-UniRule"/>
</dbReference>
<dbReference type="RefSeq" id="WP_015723296.1">
    <property type="nucleotide sequence ID" value="NC_014972.1"/>
</dbReference>
<evidence type="ECO:0000256" key="19">
    <source>
        <dbReference type="SAM" id="Phobius"/>
    </source>
</evidence>
<comment type="domain">
    <text evidence="18">The HXXXXD motif is essential for acyltransferase activity and may constitute the binding site for the phosphate moiety of the glycerol-3-phosphate.</text>
</comment>
<evidence type="ECO:0000256" key="2">
    <source>
        <dbReference type="ARBA" id="ARBA00004417"/>
    </source>
</evidence>
<keyword evidence="16 18" id="KW-0012">Acyltransferase</keyword>
<keyword evidence="19" id="KW-0812">Transmembrane</keyword>
<comment type="catalytic activity">
    <reaction evidence="1 18">
        <text>a 1-acyl-sn-glycero-3-phosphate + an acyl-CoA = a 1,2-diacyl-sn-glycero-3-phosphate + CoA</text>
        <dbReference type="Rhea" id="RHEA:19709"/>
        <dbReference type="ChEBI" id="CHEBI:57287"/>
        <dbReference type="ChEBI" id="CHEBI:57970"/>
        <dbReference type="ChEBI" id="CHEBI:58342"/>
        <dbReference type="ChEBI" id="CHEBI:58608"/>
        <dbReference type="EC" id="2.3.1.51"/>
    </reaction>
</comment>
<accession>A0A7U4DN73</accession>
<dbReference type="GO" id="GO:0005886">
    <property type="term" value="C:plasma membrane"/>
    <property type="evidence" value="ECO:0007669"/>
    <property type="project" value="UniProtKB-SubCell"/>
</dbReference>